<gene>
    <name evidence="2" type="ORF">DMC14_001670</name>
</gene>
<feature type="domain" description="Carrier" evidence="1">
    <location>
        <begin position="1"/>
        <end position="72"/>
    </location>
</feature>
<dbReference type="Pfam" id="PF00550">
    <property type="entry name" value="PP-binding"/>
    <property type="match status" value="1"/>
</dbReference>
<proteinExistence type="predicted"/>
<accession>A0A3Q9V8H8</accession>
<dbReference type="AlphaFoldDB" id="A0A3Q9V8H8"/>
<dbReference type="KEGG" id="mphc:DMC14_001670"/>
<evidence type="ECO:0000259" key="1">
    <source>
        <dbReference type="PROSITE" id="PS50075"/>
    </source>
</evidence>
<dbReference type="Proteomes" id="UP000256585">
    <property type="component" value="Chromosome"/>
</dbReference>
<dbReference type="PROSITE" id="PS50075">
    <property type="entry name" value="CARRIER"/>
    <property type="match status" value="1"/>
</dbReference>
<dbReference type="OrthoDB" id="400572at2"/>
<dbReference type="InterPro" id="IPR009081">
    <property type="entry name" value="PP-bd_ACP"/>
</dbReference>
<evidence type="ECO:0000313" key="2">
    <source>
        <dbReference type="EMBL" id="AZZ65492.1"/>
    </source>
</evidence>
<protein>
    <submittedName>
        <fullName evidence="2">Acyl carrier protein</fullName>
    </submittedName>
</protein>
<sequence>MNLKEILFKELKRYTKLNFDLNTLIKDLKIDSLDLVILISDLEKKLKIEISDEELMQLKTVNDIVNILEQKQTK</sequence>
<keyword evidence="3" id="KW-1185">Reference proteome</keyword>
<organism evidence="2 3">
    <name type="scientific">Metamycoplasma phocicerebrale</name>
    <dbReference type="NCBI Taxonomy" id="142649"/>
    <lineage>
        <taxon>Bacteria</taxon>
        <taxon>Bacillati</taxon>
        <taxon>Mycoplasmatota</taxon>
        <taxon>Mycoplasmoidales</taxon>
        <taxon>Metamycoplasmataceae</taxon>
        <taxon>Metamycoplasma</taxon>
    </lineage>
</organism>
<dbReference type="EMBL" id="CP033058">
    <property type="protein sequence ID" value="AZZ65492.1"/>
    <property type="molecule type" value="Genomic_DNA"/>
</dbReference>
<dbReference type="RefSeq" id="WP_116171678.1">
    <property type="nucleotide sequence ID" value="NZ_CP033058.2"/>
</dbReference>
<reference evidence="2" key="1">
    <citation type="submission" date="2019-03" db="EMBL/GenBank/DDBJ databases">
        <title>Draft Sequence and Annotation of the Mycoplasma phocicerebrale Strain 1049T Genome.</title>
        <authorList>
            <person name="Frasca S.Jr."/>
            <person name="Kutish G.F."/>
            <person name="Castellanos Gell J."/>
            <person name="Michaels D.L."/>
            <person name="Brown D.R."/>
        </authorList>
    </citation>
    <scope>NUCLEOTIDE SEQUENCE</scope>
    <source>
        <strain evidence="2">1049</strain>
    </source>
</reference>
<dbReference type="InterPro" id="IPR036736">
    <property type="entry name" value="ACP-like_sf"/>
</dbReference>
<dbReference type="SUPFAM" id="SSF47336">
    <property type="entry name" value="ACP-like"/>
    <property type="match status" value="1"/>
</dbReference>
<dbReference type="Gene3D" id="1.10.1200.10">
    <property type="entry name" value="ACP-like"/>
    <property type="match status" value="1"/>
</dbReference>
<name>A0A3Q9V8H8_9BACT</name>
<evidence type="ECO:0000313" key="3">
    <source>
        <dbReference type="Proteomes" id="UP000256585"/>
    </source>
</evidence>